<keyword evidence="2" id="KW-1185">Reference proteome</keyword>
<keyword evidence="1" id="KW-0614">Plasmid</keyword>
<proteinExistence type="predicted"/>
<geneLocation type="plasmid" evidence="1 2">
    <name>pYPD9-1</name>
</geneLocation>
<dbReference type="EMBL" id="CP090979">
    <property type="protein sequence ID" value="UJF36600.1"/>
    <property type="molecule type" value="Genomic_DNA"/>
</dbReference>
<reference evidence="1 2" key="1">
    <citation type="journal article" date="2024" name="Int. J. Syst. Evol. Microbiol.">
        <title>Paenibacillus hexagrammi sp. nov., a novel bacterium isolated from the gut content of Hexagrammos agrammus.</title>
        <authorList>
            <person name="Jung H.K."/>
            <person name="Kim D.G."/>
            <person name="Zin H."/>
            <person name="Park J."/>
            <person name="Jung H."/>
            <person name="Kim Y.O."/>
            <person name="Kong H.J."/>
            <person name="Kim J.W."/>
            <person name="Kim Y.S."/>
        </authorList>
    </citation>
    <scope>NUCLEOTIDE SEQUENCE [LARGE SCALE GENOMIC DNA]</scope>
    <source>
        <strain evidence="1 2">YPD9-1</strain>
    </source>
</reference>
<evidence type="ECO:0000313" key="1">
    <source>
        <dbReference type="EMBL" id="UJF36600.1"/>
    </source>
</evidence>
<sequence length="54" mass="6111">MFKYRETWIHTTQNGRDVAVTCDYFEGAADVICFMDADIFLASITLEDGDLGDE</sequence>
<accession>A0ABY3STA6</accession>
<dbReference type="RefSeq" id="WP_235123150.1">
    <property type="nucleotide sequence ID" value="NZ_CP090979.1"/>
</dbReference>
<gene>
    <name evidence="1" type="ORF">L0M14_30390</name>
</gene>
<protein>
    <submittedName>
        <fullName evidence="1">Uncharacterized protein</fullName>
    </submittedName>
</protein>
<evidence type="ECO:0000313" key="2">
    <source>
        <dbReference type="Proteomes" id="UP001649230"/>
    </source>
</evidence>
<name>A0ABY3STA6_9BACL</name>
<dbReference type="Proteomes" id="UP001649230">
    <property type="component" value="Plasmid pYPD9-1"/>
</dbReference>
<organism evidence="1 2">
    <name type="scientific">Paenibacillus hexagrammi</name>
    <dbReference type="NCBI Taxonomy" id="2908839"/>
    <lineage>
        <taxon>Bacteria</taxon>
        <taxon>Bacillati</taxon>
        <taxon>Bacillota</taxon>
        <taxon>Bacilli</taxon>
        <taxon>Bacillales</taxon>
        <taxon>Paenibacillaceae</taxon>
        <taxon>Paenibacillus</taxon>
    </lineage>
</organism>